<evidence type="ECO:0000256" key="3">
    <source>
        <dbReference type="ARBA" id="ARBA00022540"/>
    </source>
</evidence>
<evidence type="ECO:0000256" key="1">
    <source>
        <dbReference type="ARBA" id="ARBA00008482"/>
    </source>
</evidence>
<comment type="function">
    <text evidence="5">Component of the eukaryotic translation initiation factor 3 (eIF-3) complex, which is involved in protein synthesis of a specialized repertoire of mRNAs and, together with other initiation factors, stimulates binding of mRNA and methionyl-tRNAi to the 40S ribosome. The eIF-3 complex specifically targets and initiates translation of a subset of mRNAs involved in cell proliferation.</text>
</comment>
<dbReference type="RefSeq" id="XP_067805195.1">
    <property type="nucleotide sequence ID" value="XM_067946404.1"/>
</dbReference>
<dbReference type="GO" id="GO:0071541">
    <property type="term" value="C:eukaryotic translation initiation factor 3 complex, eIF3m"/>
    <property type="evidence" value="ECO:0007669"/>
    <property type="project" value="UniProtKB-UniRule"/>
</dbReference>
<keyword evidence="4 5" id="KW-0648">Protein biosynthesis</keyword>
<comment type="subcellular location">
    <subcellularLocation>
        <location evidence="5">Cytoplasm</location>
    </subcellularLocation>
</comment>
<dbReference type="PANTHER" id="PTHR15350:SF2">
    <property type="entry name" value="EUKARYOTIC TRANSLATION INITIATION FACTOR 3 SUBUNIT M"/>
    <property type="match status" value="1"/>
</dbReference>
<comment type="similarity">
    <text evidence="5">Belongs to the eIF-3 subunit M family.</text>
</comment>
<accession>A0AAD9UQQ3</accession>
<keyword evidence="8" id="KW-1185">Reference proteome</keyword>
<sequence>MATFVPLSQDTEGAVSSTSLGDWILAIIKVREPSKTANYYSQLLNQFQELDGEQMIKDAFQLFELLLSEHKMVFDFLQDAKDNGTTVMLSLDPVSNVETEIQVKYPEALKQVEEYFTVLMYMLQLRFTSSGQIQNAGNLLLRAISDGDSFLDLRLRLLQMLYNSVEPTLPLRATVYIEILEFAAKHDIFMALVPVIKKVEDWMKDWSLDKNGKIYIFHIIAEQLDKLQKHDLAYEYWEKRIKCCDDAATYTKEENVKATAEFVVRSLKADHVLYFDRLACMPAVAHLKETKYAPLVELLRIFIKGDGNDLERFVEKHKEKTFDDLGLPLQLCRDKIRLLSLTSLCQHESQVSIARIQEHLGVDKNNVEQVIVNAISKGVMDALIDQKTQKVIIRSVMQREFSDEQLRILQSNLMQWKGCLDNLINIVANNNVNVPL</sequence>
<evidence type="ECO:0000313" key="8">
    <source>
        <dbReference type="Proteomes" id="UP001214638"/>
    </source>
</evidence>
<dbReference type="InterPro" id="IPR000717">
    <property type="entry name" value="PCI_dom"/>
</dbReference>
<dbReference type="PANTHER" id="PTHR15350">
    <property type="entry name" value="COP9 SIGNALOSOME COMPLEX SUBUNIT 7/DENDRITIC CELL PROTEIN GA17"/>
    <property type="match status" value="1"/>
</dbReference>
<organism evidence="7 8">
    <name type="scientific">Babesia duncani</name>
    <dbReference type="NCBI Taxonomy" id="323732"/>
    <lineage>
        <taxon>Eukaryota</taxon>
        <taxon>Sar</taxon>
        <taxon>Alveolata</taxon>
        <taxon>Apicomplexa</taxon>
        <taxon>Aconoidasida</taxon>
        <taxon>Piroplasmida</taxon>
        <taxon>Babesiidae</taxon>
        <taxon>Babesia</taxon>
    </lineage>
</organism>
<dbReference type="Pfam" id="PF01399">
    <property type="entry name" value="PCI"/>
    <property type="match status" value="1"/>
</dbReference>
<dbReference type="HAMAP" id="MF_03012">
    <property type="entry name" value="eIF3m"/>
    <property type="match status" value="1"/>
</dbReference>
<gene>
    <name evidence="7" type="ORF">BdWA1_001364</name>
</gene>
<evidence type="ECO:0000313" key="7">
    <source>
        <dbReference type="EMBL" id="KAK2198353.1"/>
    </source>
</evidence>
<dbReference type="SUPFAM" id="SSF46785">
    <property type="entry name" value="Winged helix' DNA-binding domain"/>
    <property type="match status" value="1"/>
</dbReference>
<evidence type="ECO:0000256" key="2">
    <source>
        <dbReference type="ARBA" id="ARBA00022490"/>
    </source>
</evidence>
<dbReference type="GO" id="GO:0016282">
    <property type="term" value="C:eukaryotic 43S preinitiation complex"/>
    <property type="evidence" value="ECO:0007669"/>
    <property type="project" value="UniProtKB-UniRule"/>
</dbReference>
<dbReference type="InterPro" id="IPR027528">
    <property type="entry name" value="eIF3m"/>
</dbReference>
<dbReference type="InterPro" id="IPR045237">
    <property type="entry name" value="COPS7/eIF3m"/>
</dbReference>
<name>A0AAD9UQQ3_9APIC</name>
<dbReference type="Proteomes" id="UP001214638">
    <property type="component" value="Unassembled WGS sequence"/>
</dbReference>
<evidence type="ECO:0000259" key="6">
    <source>
        <dbReference type="PROSITE" id="PS50250"/>
    </source>
</evidence>
<dbReference type="GO" id="GO:0033290">
    <property type="term" value="C:eukaryotic 48S preinitiation complex"/>
    <property type="evidence" value="ECO:0007669"/>
    <property type="project" value="UniProtKB-UniRule"/>
</dbReference>
<feature type="domain" description="PCI" evidence="6">
    <location>
        <begin position="232"/>
        <end position="398"/>
    </location>
</feature>
<comment type="caution">
    <text evidence="7">The sequence shown here is derived from an EMBL/GenBank/DDBJ whole genome shotgun (WGS) entry which is preliminary data.</text>
</comment>
<dbReference type="KEGG" id="bdw:94335662"/>
<proteinExistence type="inferred from homology"/>
<dbReference type="GO" id="GO:0003743">
    <property type="term" value="F:translation initiation factor activity"/>
    <property type="evidence" value="ECO:0007669"/>
    <property type="project" value="UniProtKB-UniRule"/>
</dbReference>
<dbReference type="SMART" id="SM00088">
    <property type="entry name" value="PINT"/>
    <property type="match status" value="1"/>
</dbReference>
<evidence type="ECO:0000256" key="4">
    <source>
        <dbReference type="ARBA" id="ARBA00022917"/>
    </source>
</evidence>
<dbReference type="GO" id="GO:0001732">
    <property type="term" value="P:formation of cytoplasmic translation initiation complex"/>
    <property type="evidence" value="ECO:0007669"/>
    <property type="project" value="UniProtKB-UniRule"/>
</dbReference>
<dbReference type="PROSITE" id="PS50250">
    <property type="entry name" value="PCI"/>
    <property type="match status" value="1"/>
</dbReference>
<reference evidence="7" key="1">
    <citation type="journal article" date="2023" name="Nat. Microbiol.">
        <title>Babesia duncani multi-omics identifies virulence factors and drug targets.</title>
        <authorList>
            <person name="Singh P."/>
            <person name="Lonardi S."/>
            <person name="Liang Q."/>
            <person name="Vydyam P."/>
            <person name="Khabirova E."/>
            <person name="Fang T."/>
            <person name="Gihaz S."/>
            <person name="Thekkiniath J."/>
            <person name="Munshi M."/>
            <person name="Abel S."/>
            <person name="Ciampossin L."/>
            <person name="Batugedara G."/>
            <person name="Gupta M."/>
            <person name="Lu X.M."/>
            <person name="Lenz T."/>
            <person name="Chakravarty S."/>
            <person name="Cornillot E."/>
            <person name="Hu Y."/>
            <person name="Ma W."/>
            <person name="Gonzalez L.M."/>
            <person name="Sanchez S."/>
            <person name="Estrada K."/>
            <person name="Sanchez-Flores A."/>
            <person name="Montero E."/>
            <person name="Harb O.S."/>
            <person name="Le Roch K.G."/>
            <person name="Mamoun C.B."/>
        </authorList>
    </citation>
    <scope>NUCLEOTIDE SEQUENCE</scope>
    <source>
        <strain evidence="7">WA1</strain>
    </source>
</reference>
<dbReference type="EMBL" id="JALLKP010000001">
    <property type="protein sequence ID" value="KAK2198353.1"/>
    <property type="molecule type" value="Genomic_DNA"/>
</dbReference>
<dbReference type="InterPro" id="IPR036390">
    <property type="entry name" value="WH_DNA-bd_sf"/>
</dbReference>
<dbReference type="AlphaFoldDB" id="A0AAD9UQQ3"/>
<evidence type="ECO:0000256" key="5">
    <source>
        <dbReference type="HAMAP-Rule" id="MF_03012"/>
    </source>
</evidence>
<keyword evidence="3 5" id="KW-0396">Initiation factor</keyword>
<dbReference type="GeneID" id="94335662"/>
<comment type="similarity">
    <text evidence="1">Belongs to the CSN7/EIF3M family. CSN7 subfamily.</text>
</comment>
<keyword evidence="2 5" id="KW-0963">Cytoplasm</keyword>
<comment type="subunit">
    <text evidence="5">Component of the eukaryotic translation initiation factor 3 (eIF-3) complex.</text>
</comment>
<protein>
    <recommendedName>
        <fullName evidence="5">Eukaryotic translation initiation factor 3 subunit M</fullName>
        <shortName evidence="5">eIF3m</shortName>
    </recommendedName>
</protein>